<evidence type="ECO:0000313" key="1">
    <source>
        <dbReference type="EMBL" id="PFF40593.1"/>
    </source>
</evidence>
<reference evidence="2 4" key="2">
    <citation type="submission" date="2017-09" db="EMBL/GenBank/DDBJ databases">
        <title>Large-scale bioinformatics analysis of Bacillus genomes uncovers conserved roles of natural products in bacterial physiology.</title>
        <authorList>
            <consortium name="Agbiome Team Llc"/>
            <person name="Bleich R.M."/>
            <person name="Grubbs K.J."/>
            <person name="Santa Maria K.C."/>
            <person name="Allen S.E."/>
            <person name="Farag S."/>
            <person name="Shank E.A."/>
            <person name="Bowers A."/>
        </authorList>
    </citation>
    <scope>NUCLEOTIDE SEQUENCE [LARGE SCALE GENOMIC DNA]</scope>
    <source>
        <strain evidence="2 4">AFS060282</strain>
    </source>
</reference>
<dbReference type="Proteomes" id="UP000226257">
    <property type="component" value="Unassembled WGS sequence"/>
</dbReference>
<dbReference type="EMBL" id="NVDQ01000013">
    <property type="protein sequence ID" value="PFV09317.1"/>
    <property type="molecule type" value="Genomic_DNA"/>
</dbReference>
<sequence>MKSSRNQYGFPVMNNEIIYVSRVFALKQKELVVISTSSFCFSYCIRKKPLKYSRNNNEVFISRLLTKILYFNRFH</sequence>
<evidence type="ECO:0000313" key="2">
    <source>
        <dbReference type="EMBL" id="PFV09317.1"/>
    </source>
</evidence>
<organism evidence="2 4">
    <name type="scientific">Bacillus cereus</name>
    <dbReference type="NCBI Taxonomy" id="1396"/>
    <lineage>
        <taxon>Bacteria</taxon>
        <taxon>Bacillati</taxon>
        <taxon>Bacillota</taxon>
        <taxon>Bacilli</taxon>
        <taxon>Bacillales</taxon>
        <taxon>Bacillaceae</taxon>
        <taxon>Bacillus</taxon>
        <taxon>Bacillus cereus group</taxon>
    </lineage>
</organism>
<dbReference type="AlphaFoldDB" id="A0A9X7BFB9"/>
<evidence type="ECO:0000313" key="4">
    <source>
        <dbReference type="Proteomes" id="UP000226257"/>
    </source>
</evidence>
<reference evidence="1 3" key="1">
    <citation type="submission" date="2017-09" db="EMBL/GenBank/DDBJ databases">
        <title>Large-scale bioinformatics analysis of Bacillus genomes uncovers conserved roles of natural products in bacterial physiology.</title>
        <authorList>
            <consortium name="Agbiome Team Llc"/>
            <person name="Bleich R.M."/>
            <person name="Kirk G.J."/>
            <person name="Santa Maria K.C."/>
            <person name="Allen S.E."/>
            <person name="Farag S."/>
            <person name="Shank E.A."/>
            <person name="Bowers A."/>
        </authorList>
    </citation>
    <scope>NUCLEOTIDE SEQUENCE [LARGE SCALE GENOMIC DNA]</scope>
    <source>
        <strain evidence="1 3">AFS020204</strain>
    </source>
</reference>
<comment type="caution">
    <text evidence="2">The sequence shown here is derived from an EMBL/GenBank/DDBJ whole genome shotgun (WGS) entry which is preliminary data.</text>
</comment>
<gene>
    <name evidence="1" type="ORF">CN357_33145</name>
    <name evidence="2" type="ORF">COK98_07440</name>
</gene>
<evidence type="ECO:0000313" key="3">
    <source>
        <dbReference type="Proteomes" id="UP000220210"/>
    </source>
</evidence>
<dbReference type="Proteomes" id="UP000220210">
    <property type="component" value="Unassembled WGS sequence"/>
</dbReference>
<dbReference type="EMBL" id="NTSO01000036">
    <property type="protein sequence ID" value="PFF40593.1"/>
    <property type="molecule type" value="Genomic_DNA"/>
</dbReference>
<protein>
    <submittedName>
        <fullName evidence="2">Uncharacterized protein</fullName>
    </submittedName>
</protein>
<accession>A0A9X7BFB9</accession>
<proteinExistence type="predicted"/>
<name>A0A9X7BFB9_BACCE</name>